<gene>
    <name evidence="9" type="ORF">DEA61_03565</name>
</gene>
<dbReference type="InterPro" id="IPR000515">
    <property type="entry name" value="MetI-like"/>
</dbReference>
<proteinExistence type="inferred from homology"/>
<accession>A0A101E6A1</accession>
<dbReference type="SUPFAM" id="SSF161098">
    <property type="entry name" value="MetI-like"/>
    <property type="match status" value="1"/>
</dbReference>
<evidence type="ECO:0000256" key="5">
    <source>
        <dbReference type="ARBA" id="ARBA00022989"/>
    </source>
</evidence>
<dbReference type="CDD" id="cd06261">
    <property type="entry name" value="TM_PBP2"/>
    <property type="match status" value="1"/>
</dbReference>
<dbReference type="GO" id="GO:0005886">
    <property type="term" value="C:plasma membrane"/>
    <property type="evidence" value="ECO:0007669"/>
    <property type="project" value="UniProtKB-SubCell"/>
</dbReference>
<evidence type="ECO:0000256" key="1">
    <source>
        <dbReference type="ARBA" id="ARBA00004651"/>
    </source>
</evidence>
<feature type="transmembrane region" description="Helical" evidence="7">
    <location>
        <begin position="69"/>
        <end position="93"/>
    </location>
</feature>
<dbReference type="PANTHER" id="PTHR43744:SF12">
    <property type="entry name" value="ABC TRANSPORTER PERMEASE PROTEIN MG189-RELATED"/>
    <property type="match status" value="1"/>
</dbReference>
<comment type="subcellular location">
    <subcellularLocation>
        <location evidence="1 7">Cell membrane</location>
        <topology evidence="1 7">Multi-pass membrane protein</topology>
    </subcellularLocation>
</comment>
<dbReference type="GO" id="GO:0055085">
    <property type="term" value="P:transmembrane transport"/>
    <property type="evidence" value="ECO:0007669"/>
    <property type="project" value="InterPro"/>
</dbReference>
<dbReference type="Proteomes" id="UP000264445">
    <property type="component" value="Unassembled WGS sequence"/>
</dbReference>
<keyword evidence="5 7" id="KW-1133">Transmembrane helix</keyword>
<dbReference type="PANTHER" id="PTHR43744">
    <property type="entry name" value="ABC TRANSPORTER PERMEASE PROTEIN MG189-RELATED-RELATED"/>
    <property type="match status" value="1"/>
</dbReference>
<evidence type="ECO:0000256" key="2">
    <source>
        <dbReference type="ARBA" id="ARBA00022448"/>
    </source>
</evidence>
<feature type="transmembrane region" description="Helical" evidence="7">
    <location>
        <begin position="240"/>
        <end position="261"/>
    </location>
</feature>
<keyword evidence="2 7" id="KW-0813">Transport</keyword>
<keyword evidence="6 7" id="KW-0472">Membrane</keyword>
<dbReference type="AlphaFoldDB" id="A0A101E6A1"/>
<keyword evidence="3" id="KW-1003">Cell membrane</keyword>
<name>A0A101E6A1_9THEO</name>
<dbReference type="Pfam" id="PF00528">
    <property type="entry name" value="BPD_transp_1"/>
    <property type="match status" value="1"/>
</dbReference>
<evidence type="ECO:0000256" key="6">
    <source>
        <dbReference type="ARBA" id="ARBA00023136"/>
    </source>
</evidence>
<evidence type="ECO:0000256" key="3">
    <source>
        <dbReference type="ARBA" id="ARBA00022475"/>
    </source>
</evidence>
<sequence>MVKSKFGQLIIHILLLICSAAMVIPFMYMVATALTQDTYVMPYPPILIPKSLYLGNFIEAWNANNFERYFLNSLFLAITNTILSLFISTLSAYGFARFNFPGKNLIFNIYLFTMMVPGVLNIVAQYTVINGMHLVDTYTGLLLLYVGGGIAGNTFFLKGFFEQIPRELEESIIIDGGSRWTIYRHIILPLSKPALATFAIFAFSGTWDEFFTALTLIKTPIKRTLPIAIRMFQGQFATKWGLVFAASLIAVIPIILIFIIFQKYFIRGGIQEGALKG</sequence>
<dbReference type="InterPro" id="IPR035906">
    <property type="entry name" value="MetI-like_sf"/>
</dbReference>
<dbReference type="PROSITE" id="PS50928">
    <property type="entry name" value="ABC_TM1"/>
    <property type="match status" value="1"/>
</dbReference>
<feature type="transmembrane region" description="Helical" evidence="7">
    <location>
        <begin position="9"/>
        <end position="31"/>
    </location>
</feature>
<dbReference type="Gene3D" id="1.10.3720.10">
    <property type="entry name" value="MetI-like"/>
    <property type="match status" value="1"/>
</dbReference>
<evidence type="ECO:0000256" key="7">
    <source>
        <dbReference type="RuleBase" id="RU363032"/>
    </source>
</evidence>
<evidence type="ECO:0000313" key="9">
    <source>
        <dbReference type="EMBL" id="HBT48925.1"/>
    </source>
</evidence>
<feature type="transmembrane region" description="Helical" evidence="7">
    <location>
        <begin position="141"/>
        <end position="161"/>
    </location>
</feature>
<feature type="domain" description="ABC transmembrane type-1" evidence="8">
    <location>
        <begin position="70"/>
        <end position="261"/>
    </location>
</feature>
<evidence type="ECO:0000313" key="10">
    <source>
        <dbReference type="Proteomes" id="UP000264445"/>
    </source>
</evidence>
<organism evidence="9 10">
    <name type="scientific">Caldanaerobacter subterraneus</name>
    <dbReference type="NCBI Taxonomy" id="911092"/>
    <lineage>
        <taxon>Bacteria</taxon>
        <taxon>Bacillati</taxon>
        <taxon>Bacillota</taxon>
        <taxon>Clostridia</taxon>
        <taxon>Thermoanaerobacterales</taxon>
        <taxon>Thermoanaerobacteraceae</taxon>
        <taxon>Caldanaerobacter</taxon>
    </lineage>
</organism>
<dbReference type="EMBL" id="DOLB01000061">
    <property type="protein sequence ID" value="HBT48925.1"/>
    <property type="molecule type" value="Genomic_DNA"/>
</dbReference>
<feature type="transmembrane region" description="Helical" evidence="7">
    <location>
        <begin position="105"/>
        <end position="129"/>
    </location>
</feature>
<evidence type="ECO:0000259" key="8">
    <source>
        <dbReference type="PROSITE" id="PS50928"/>
    </source>
</evidence>
<keyword evidence="4 7" id="KW-0812">Transmembrane</keyword>
<comment type="caution">
    <text evidence="9">The sequence shown here is derived from an EMBL/GenBank/DDBJ whole genome shotgun (WGS) entry which is preliminary data.</text>
</comment>
<protein>
    <submittedName>
        <fullName evidence="9">Carbohydrate ABC transporter permease</fullName>
    </submittedName>
</protein>
<comment type="similarity">
    <text evidence="7">Belongs to the binding-protein-dependent transport system permease family.</text>
</comment>
<feature type="transmembrane region" description="Helical" evidence="7">
    <location>
        <begin position="182"/>
        <end position="203"/>
    </location>
</feature>
<reference evidence="9 10" key="1">
    <citation type="journal article" date="2018" name="Nat. Biotechnol.">
        <title>A standardized bacterial taxonomy based on genome phylogeny substantially revises the tree of life.</title>
        <authorList>
            <person name="Parks D.H."/>
            <person name="Chuvochina M."/>
            <person name="Waite D.W."/>
            <person name="Rinke C."/>
            <person name="Skarshewski A."/>
            <person name="Chaumeil P.A."/>
            <person name="Hugenholtz P."/>
        </authorList>
    </citation>
    <scope>NUCLEOTIDE SEQUENCE [LARGE SCALE GENOMIC DNA]</scope>
    <source>
        <strain evidence="9">UBA12544</strain>
    </source>
</reference>
<evidence type="ECO:0000256" key="4">
    <source>
        <dbReference type="ARBA" id="ARBA00022692"/>
    </source>
</evidence>